<dbReference type="SMART" id="SM00754">
    <property type="entry name" value="CHRD"/>
    <property type="match status" value="1"/>
</dbReference>
<keyword evidence="1" id="KW-0732">Signal</keyword>
<dbReference type="Proteomes" id="UP001140453">
    <property type="component" value="Unassembled WGS sequence"/>
</dbReference>
<dbReference type="InterPro" id="IPR010895">
    <property type="entry name" value="CHRD"/>
</dbReference>
<feature type="chain" id="PRO_5040768357" description="CHRD domain-containing protein" evidence="1">
    <location>
        <begin position="19"/>
        <end position="193"/>
    </location>
</feature>
<sequence length="193" mass="20338">MKLSLITTITAFALSTSCAPTAKTSGDWNDPKDCKPYKFTSTYQVYATPDQVVNATNVLTGGLAGAEGWYLYGINAEKDVICYDITLKSFRGEYQSPAKTATHIHQAAKGLNGPPRIAFPNPIEIGKGLRNSKGCIKGPFTTGVLANGVDTGAGFKVEAIEKDPASFFTDVHSSLAVPGAVRGQLASAKADTC</sequence>
<evidence type="ECO:0000256" key="1">
    <source>
        <dbReference type="SAM" id="SignalP"/>
    </source>
</evidence>
<dbReference type="Pfam" id="PF07452">
    <property type="entry name" value="CHRD"/>
    <property type="match status" value="1"/>
</dbReference>
<feature type="signal peptide" evidence="1">
    <location>
        <begin position="1"/>
        <end position="18"/>
    </location>
</feature>
<dbReference type="EMBL" id="JAPEVB010000005">
    <property type="protein sequence ID" value="KAJ4387610.1"/>
    <property type="molecule type" value="Genomic_DNA"/>
</dbReference>
<organism evidence="3 4">
    <name type="scientific">Gnomoniopsis smithogilvyi</name>
    <dbReference type="NCBI Taxonomy" id="1191159"/>
    <lineage>
        <taxon>Eukaryota</taxon>
        <taxon>Fungi</taxon>
        <taxon>Dikarya</taxon>
        <taxon>Ascomycota</taxon>
        <taxon>Pezizomycotina</taxon>
        <taxon>Sordariomycetes</taxon>
        <taxon>Sordariomycetidae</taxon>
        <taxon>Diaporthales</taxon>
        <taxon>Gnomoniaceae</taxon>
        <taxon>Gnomoniopsis</taxon>
    </lineage>
</organism>
<protein>
    <recommendedName>
        <fullName evidence="2">CHRD domain-containing protein</fullName>
    </recommendedName>
</protein>
<feature type="domain" description="CHRD" evidence="2">
    <location>
        <begin position="41"/>
        <end position="187"/>
    </location>
</feature>
<comment type="caution">
    <text evidence="3">The sequence shown here is derived from an EMBL/GenBank/DDBJ whole genome shotgun (WGS) entry which is preliminary data.</text>
</comment>
<evidence type="ECO:0000313" key="3">
    <source>
        <dbReference type="EMBL" id="KAJ4387610.1"/>
    </source>
</evidence>
<reference evidence="3" key="1">
    <citation type="submission" date="2022-10" db="EMBL/GenBank/DDBJ databases">
        <title>Tapping the CABI collections for fungal endophytes: first genome assemblies for Collariella, Neodidymelliopsis, Ascochyta clinopodiicola, Didymella pomorum, Didymosphaeria variabile, Neocosmospora piperis and Neocucurbitaria cava.</title>
        <authorList>
            <person name="Hill R."/>
        </authorList>
    </citation>
    <scope>NUCLEOTIDE SEQUENCE</scope>
    <source>
        <strain evidence="3">IMI 355082</strain>
    </source>
</reference>
<dbReference type="PROSITE" id="PS51257">
    <property type="entry name" value="PROKAR_LIPOPROTEIN"/>
    <property type="match status" value="1"/>
</dbReference>
<dbReference type="OrthoDB" id="3554264at2759"/>
<gene>
    <name evidence="3" type="ORF">N0V93_008206</name>
</gene>
<evidence type="ECO:0000313" key="4">
    <source>
        <dbReference type="Proteomes" id="UP001140453"/>
    </source>
</evidence>
<accession>A0A9W8YPL2</accession>
<evidence type="ECO:0000259" key="2">
    <source>
        <dbReference type="SMART" id="SM00754"/>
    </source>
</evidence>
<proteinExistence type="predicted"/>
<keyword evidence="4" id="KW-1185">Reference proteome</keyword>
<dbReference type="AlphaFoldDB" id="A0A9W8YPL2"/>
<name>A0A9W8YPL2_9PEZI</name>